<keyword evidence="1" id="KW-0175">Coiled coil</keyword>
<evidence type="ECO:0000313" key="3">
    <source>
        <dbReference type="Proteomes" id="UP000326759"/>
    </source>
</evidence>
<accession>A0A5N5SX24</accession>
<proteinExistence type="predicted"/>
<feature type="non-terminal residue" evidence="2">
    <location>
        <position position="1"/>
    </location>
</feature>
<feature type="non-terminal residue" evidence="2">
    <location>
        <position position="92"/>
    </location>
</feature>
<keyword evidence="3" id="KW-1185">Reference proteome</keyword>
<protein>
    <submittedName>
        <fullName evidence="2">Uncharacterized protein</fullName>
    </submittedName>
</protein>
<organism evidence="2 3">
    <name type="scientific">Armadillidium nasatum</name>
    <dbReference type="NCBI Taxonomy" id="96803"/>
    <lineage>
        <taxon>Eukaryota</taxon>
        <taxon>Metazoa</taxon>
        <taxon>Ecdysozoa</taxon>
        <taxon>Arthropoda</taxon>
        <taxon>Crustacea</taxon>
        <taxon>Multicrustacea</taxon>
        <taxon>Malacostraca</taxon>
        <taxon>Eumalacostraca</taxon>
        <taxon>Peracarida</taxon>
        <taxon>Isopoda</taxon>
        <taxon>Oniscidea</taxon>
        <taxon>Crinocheta</taxon>
        <taxon>Armadillidiidae</taxon>
        <taxon>Armadillidium</taxon>
    </lineage>
</organism>
<dbReference type="Proteomes" id="UP000326759">
    <property type="component" value="Unassembled WGS sequence"/>
</dbReference>
<dbReference type="AlphaFoldDB" id="A0A5N5SX24"/>
<sequence>ERLDEALLGFKLQALEKEKGFFQEQYDRLKASLSKPIEDLSDMDSDDIANIIREKNAIREERDFYQTQFKELSSNISQAMPSEAPSKAQTAM</sequence>
<comment type="caution">
    <text evidence="2">The sequence shown here is derived from an EMBL/GenBank/DDBJ whole genome shotgun (WGS) entry which is preliminary data.</text>
</comment>
<evidence type="ECO:0000313" key="2">
    <source>
        <dbReference type="EMBL" id="KAB7498547.1"/>
    </source>
</evidence>
<gene>
    <name evidence="2" type="ORF">Anas_02561</name>
</gene>
<evidence type="ECO:0000256" key="1">
    <source>
        <dbReference type="SAM" id="Coils"/>
    </source>
</evidence>
<feature type="coiled-coil region" evidence="1">
    <location>
        <begin position="12"/>
        <end position="75"/>
    </location>
</feature>
<reference evidence="2 3" key="1">
    <citation type="journal article" date="2019" name="PLoS Biol.">
        <title>Sex chromosomes control vertical transmission of feminizing Wolbachia symbionts in an isopod.</title>
        <authorList>
            <person name="Becking T."/>
            <person name="Chebbi M.A."/>
            <person name="Giraud I."/>
            <person name="Moumen B."/>
            <person name="Laverre T."/>
            <person name="Caubet Y."/>
            <person name="Peccoud J."/>
            <person name="Gilbert C."/>
            <person name="Cordaux R."/>
        </authorList>
    </citation>
    <scope>NUCLEOTIDE SEQUENCE [LARGE SCALE GENOMIC DNA]</scope>
    <source>
        <strain evidence="2">ANa2</strain>
        <tissue evidence="2">Whole body excluding digestive tract and cuticle</tissue>
    </source>
</reference>
<dbReference type="EMBL" id="SEYY01019170">
    <property type="protein sequence ID" value="KAB7498547.1"/>
    <property type="molecule type" value="Genomic_DNA"/>
</dbReference>
<name>A0A5N5SX24_9CRUS</name>